<name>A0A1M6AH98_9FLAO</name>
<dbReference type="Pfam" id="PF14397">
    <property type="entry name" value="ATPgrasp_ST"/>
    <property type="match status" value="1"/>
</dbReference>
<dbReference type="SUPFAM" id="SSF56059">
    <property type="entry name" value="Glutathione synthetase ATP-binding domain-like"/>
    <property type="match status" value="1"/>
</dbReference>
<dbReference type="RefSeq" id="WP_073312868.1">
    <property type="nucleotide sequence ID" value="NZ_FQYP01000001.1"/>
</dbReference>
<dbReference type="OrthoDB" id="6315394at2"/>
<accession>A0A1M6AH98</accession>
<evidence type="ECO:0000313" key="2">
    <source>
        <dbReference type="EMBL" id="SHI35761.1"/>
    </source>
</evidence>
<proteinExistence type="predicted"/>
<sequence>MKRKFKLLKKRLDVFFKDPERKSFFRIFREAIGFWMAKKEFPYFYFGKFLYRKDVKNYKDYLSSKEVDNITLSKKLHRPQYATLLRNKLAFALFMEKNNLPVPPMIAYNLKNRFFYNSNFTLVNSKEELATYFNSLFEKEGVTRIFVKAITEMGGVGAYLVTKDNVDQTVEEDGEYIMNNDCIHQEVIIQHEKINELYPHSVNTIRFDTYLDNKGEVHILSGYMRFGRGGSVLDNSSGGGFWVSIDMEKGVLVEKSYQLMKYGGKRFKSHPDTGTVFLNHELPYFKEACDLVKQCVNHIPDRIIGWDIAVSQNGPVIIEGNDNNSLLGPDLVFGGFCKHPLYQEIISNI</sequence>
<dbReference type="EMBL" id="FQYP01000001">
    <property type="protein sequence ID" value="SHI35761.1"/>
    <property type="molecule type" value="Genomic_DNA"/>
</dbReference>
<feature type="domain" description="Alpha-L-glutamate ligase-related protein ATP-grasp" evidence="1">
    <location>
        <begin position="70"/>
        <end position="334"/>
    </location>
</feature>
<reference evidence="3" key="1">
    <citation type="submission" date="2016-11" db="EMBL/GenBank/DDBJ databases">
        <authorList>
            <person name="Varghese N."/>
            <person name="Submissions S."/>
        </authorList>
    </citation>
    <scope>NUCLEOTIDE SEQUENCE [LARGE SCALE GENOMIC DNA]</scope>
    <source>
        <strain evidence="3">DSM 22623</strain>
    </source>
</reference>
<gene>
    <name evidence="2" type="ORF">SAMN04488508_101289</name>
</gene>
<evidence type="ECO:0000259" key="1">
    <source>
        <dbReference type="Pfam" id="PF14397"/>
    </source>
</evidence>
<dbReference type="STRING" id="570521.SAMN04488508_101289"/>
<organism evidence="2 3">
    <name type="scientific">Aquimarina spongiae</name>
    <dbReference type="NCBI Taxonomy" id="570521"/>
    <lineage>
        <taxon>Bacteria</taxon>
        <taxon>Pseudomonadati</taxon>
        <taxon>Bacteroidota</taxon>
        <taxon>Flavobacteriia</taxon>
        <taxon>Flavobacteriales</taxon>
        <taxon>Flavobacteriaceae</taxon>
        <taxon>Aquimarina</taxon>
    </lineage>
</organism>
<keyword evidence="3" id="KW-1185">Reference proteome</keyword>
<dbReference type="AlphaFoldDB" id="A0A1M6AH98"/>
<protein>
    <submittedName>
        <fullName evidence="2">Sugar-transfer associated ATP-grasp</fullName>
    </submittedName>
</protein>
<dbReference type="InterPro" id="IPR039523">
    <property type="entry name" value="RimK-rel_E_lig_ATP-grasp"/>
</dbReference>
<dbReference type="Proteomes" id="UP000184432">
    <property type="component" value="Unassembled WGS sequence"/>
</dbReference>
<evidence type="ECO:0000313" key="3">
    <source>
        <dbReference type="Proteomes" id="UP000184432"/>
    </source>
</evidence>